<reference evidence="1 2" key="1">
    <citation type="journal article" date="2016" name="Int. J. Syst. Evol. Microbiol.">
        <title>Descriptions of Anaerotaenia torta gen. nov., sp. nov. and Anaerocolumna cellulosilytica gen. nov., sp. nov. isolated from a methanogenic reactor of cattle waste.</title>
        <authorList>
            <person name="Uek A."/>
            <person name="Ohtaki Y."/>
            <person name="Kaku N."/>
            <person name="Ueki K."/>
        </authorList>
    </citation>
    <scope>NUCLEOTIDE SEQUENCE [LARGE SCALE GENOMIC DNA]</scope>
    <source>
        <strain evidence="1 2">SN021</strain>
    </source>
</reference>
<organism evidence="1 2">
    <name type="scientific">Anaerocolumna cellulosilytica</name>
    <dbReference type="NCBI Taxonomy" id="433286"/>
    <lineage>
        <taxon>Bacteria</taxon>
        <taxon>Bacillati</taxon>
        <taxon>Bacillota</taxon>
        <taxon>Clostridia</taxon>
        <taxon>Lachnospirales</taxon>
        <taxon>Lachnospiraceae</taxon>
        <taxon>Anaerocolumna</taxon>
    </lineage>
</organism>
<dbReference type="InterPro" id="IPR036188">
    <property type="entry name" value="FAD/NAD-bd_sf"/>
</dbReference>
<dbReference type="PANTHER" id="PTHR21197">
    <property type="entry name" value="UDP-GALACTOPYRANOSE MUTASE"/>
    <property type="match status" value="1"/>
</dbReference>
<dbReference type="EMBL" id="AP023367">
    <property type="protein sequence ID" value="BCJ93392.1"/>
    <property type="molecule type" value="Genomic_DNA"/>
</dbReference>
<proteinExistence type="predicted"/>
<dbReference type="SUPFAM" id="SSF51971">
    <property type="entry name" value="Nucleotide-binding domain"/>
    <property type="match status" value="1"/>
</dbReference>
<dbReference type="GO" id="GO:0016491">
    <property type="term" value="F:oxidoreductase activity"/>
    <property type="evidence" value="ECO:0007669"/>
    <property type="project" value="InterPro"/>
</dbReference>
<dbReference type="AlphaFoldDB" id="A0A6S6R1I0"/>
<dbReference type="GO" id="GO:0008767">
    <property type="term" value="F:UDP-galactopyranose mutase activity"/>
    <property type="evidence" value="ECO:0007669"/>
    <property type="project" value="TreeGrafter"/>
</dbReference>
<gene>
    <name evidence="1" type="primary">wbyH</name>
    <name evidence="1" type="ORF">acsn021_09610</name>
</gene>
<dbReference type="RefSeq" id="WP_184090512.1">
    <property type="nucleotide sequence ID" value="NZ_AP023367.1"/>
</dbReference>
<dbReference type="PANTHER" id="PTHR21197:SF0">
    <property type="entry name" value="UDP-GALACTOPYRANOSE MUTASE"/>
    <property type="match status" value="1"/>
</dbReference>
<accession>A0A6S6R1I0</accession>
<dbReference type="PRINTS" id="PR00419">
    <property type="entry name" value="ADXRDTASE"/>
</dbReference>
<dbReference type="GO" id="GO:0050660">
    <property type="term" value="F:flavin adenine dinucleotide binding"/>
    <property type="evidence" value="ECO:0007669"/>
    <property type="project" value="TreeGrafter"/>
</dbReference>
<dbReference type="InterPro" id="IPR002937">
    <property type="entry name" value="Amino_oxidase"/>
</dbReference>
<sequence>MKVAVLGAGVSGITIAKKLVEKNIDVVVYEKCSEAGGLAKTRITDNYVYDLHGGHIFNSKHKEIVDWVFSFLPKEQWQYSVRNAKIYFNGRYVSYPFELSLSELESEDATNCIYDFMMSQQGDEPDNFHDWLIWNFGQAIAEYYMIPYNAKIWSYSLKEMETRWMQGKMPLPEKKDIIRSLLLKDPKERKMPHSTYYYPLNGGIQTMINALTKGLDIKLNTPVIKIENLNGKWLINGEGNYDRVISTLPLPILSDTIELPNKVISAIRDLKYNSLTTMLYKCPETDLSWLYIPSSDYKSHRVCYQGAFSTYACPTGCSAAIEVIGNKFEVKQDILEKQSIIPAQLGLYDLIDTEYAEFAYVIHDKNYRKNTNIIKDYFNAIDNFDLLGRFATWNYNNMDICMLDAFKLAENINA</sequence>
<dbReference type="Proteomes" id="UP000515561">
    <property type="component" value="Chromosome"/>
</dbReference>
<evidence type="ECO:0000313" key="1">
    <source>
        <dbReference type="EMBL" id="BCJ93392.1"/>
    </source>
</evidence>
<name>A0A6S6R1I0_9FIRM</name>
<evidence type="ECO:0000313" key="2">
    <source>
        <dbReference type="Proteomes" id="UP000515561"/>
    </source>
</evidence>
<dbReference type="KEGG" id="acel:acsn021_09610"/>
<protein>
    <submittedName>
        <fullName evidence="1">O-antigen synthesis protein WbyH</fullName>
    </submittedName>
</protein>
<dbReference type="Pfam" id="PF01593">
    <property type="entry name" value="Amino_oxidase"/>
    <property type="match status" value="1"/>
</dbReference>
<dbReference type="Gene3D" id="3.50.50.60">
    <property type="entry name" value="FAD/NAD(P)-binding domain"/>
    <property type="match status" value="1"/>
</dbReference>
<keyword evidence="2" id="KW-1185">Reference proteome</keyword>
<dbReference type="GO" id="GO:0005829">
    <property type="term" value="C:cytosol"/>
    <property type="evidence" value="ECO:0007669"/>
    <property type="project" value="TreeGrafter"/>
</dbReference>